<dbReference type="GO" id="GO:0000976">
    <property type="term" value="F:transcription cis-regulatory region binding"/>
    <property type="evidence" value="ECO:0007669"/>
    <property type="project" value="TreeGrafter"/>
</dbReference>
<comment type="caution">
    <text evidence="5">The sequence shown here is derived from an EMBL/GenBank/DDBJ whole genome shotgun (WGS) entry which is preliminary data.</text>
</comment>
<gene>
    <name evidence="5" type="ORF">EZ216_19495</name>
</gene>
<protein>
    <submittedName>
        <fullName evidence="5">AraC family transcriptional regulator</fullName>
    </submittedName>
</protein>
<evidence type="ECO:0000256" key="2">
    <source>
        <dbReference type="ARBA" id="ARBA00023125"/>
    </source>
</evidence>
<dbReference type="PRINTS" id="PR00032">
    <property type="entry name" value="HTHARAC"/>
</dbReference>
<name>A0A4Z0BCY8_9BURK</name>
<evidence type="ECO:0000256" key="1">
    <source>
        <dbReference type="ARBA" id="ARBA00023015"/>
    </source>
</evidence>
<keyword evidence="1" id="KW-0805">Transcription regulation</keyword>
<evidence type="ECO:0000256" key="3">
    <source>
        <dbReference type="ARBA" id="ARBA00023163"/>
    </source>
</evidence>
<accession>A0A4Z0BCY8</accession>
<keyword evidence="3" id="KW-0804">Transcription</keyword>
<dbReference type="Proteomes" id="UP000297839">
    <property type="component" value="Unassembled WGS sequence"/>
</dbReference>
<dbReference type="EMBL" id="SMLK01000009">
    <property type="protein sequence ID" value="TFY97112.1"/>
    <property type="molecule type" value="Genomic_DNA"/>
</dbReference>
<dbReference type="GO" id="GO:0003700">
    <property type="term" value="F:DNA-binding transcription factor activity"/>
    <property type="evidence" value="ECO:0007669"/>
    <property type="project" value="InterPro"/>
</dbReference>
<dbReference type="OrthoDB" id="8584243at2"/>
<evidence type="ECO:0000259" key="4">
    <source>
        <dbReference type="PROSITE" id="PS01124"/>
    </source>
</evidence>
<dbReference type="PANTHER" id="PTHR47894:SF1">
    <property type="entry name" value="HTH-TYPE TRANSCRIPTIONAL REGULATOR VQSM"/>
    <property type="match status" value="1"/>
</dbReference>
<dbReference type="AlphaFoldDB" id="A0A4Z0BCY8"/>
<sequence>MPMQRTSSCTWVRGLAEMFAARGVDVPRLFADAGVAPARLEDASARFGADEVSRLWELAVQRSGDAALGLDRALTLKHVNFDVLGYAMLSSADLRSALGAFARYLALISDVATFELQPAAGGAAWLALGHCGNLRQVPRQRFAYGLLSLLTLCQWLIRREVGALAAEFKYDEPPERAAYDRAFGCELRFGQSENRLLLAAADLDTAIPSRNPSLLALHEHVMRERLQSLGRASTSWRVSEEILRRLHRGEPRREDVAACLAMADRTLQRRLHEENTSYQQLLDEARRELAAKYLADPQHSLGEVAHRLGFADTSNFVRACRRWFGLPPGQYREQLAAQAAIAA</sequence>
<keyword evidence="2" id="KW-0238">DNA-binding</keyword>
<dbReference type="Pfam" id="PF12625">
    <property type="entry name" value="Arabinose_bd"/>
    <property type="match status" value="1"/>
</dbReference>
<dbReference type="PANTHER" id="PTHR47894">
    <property type="entry name" value="HTH-TYPE TRANSCRIPTIONAL REGULATOR GADX"/>
    <property type="match status" value="1"/>
</dbReference>
<keyword evidence="6" id="KW-1185">Reference proteome</keyword>
<dbReference type="SUPFAM" id="SSF46689">
    <property type="entry name" value="Homeodomain-like"/>
    <property type="match status" value="1"/>
</dbReference>
<dbReference type="PROSITE" id="PS01124">
    <property type="entry name" value="HTH_ARAC_FAMILY_2"/>
    <property type="match status" value="1"/>
</dbReference>
<dbReference type="Pfam" id="PF12833">
    <property type="entry name" value="HTH_18"/>
    <property type="match status" value="1"/>
</dbReference>
<reference evidence="5 6" key="1">
    <citation type="submission" date="2019-03" db="EMBL/GenBank/DDBJ databases">
        <title>Ramlibacter sp. 18x22-1, whole genome shotgun sequence.</title>
        <authorList>
            <person name="Zhang X."/>
            <person name="Feng G."/>
            <person name="Zhu H."/>
        </authorList>
    </citation>
    <scope>NUCLEOTIDE SEQUENCE [LARGE SCALE GENOMIC DNA]</scope>
    <source>
        <strain evidence="5 6">18x22-1</strain>
    </source>
</reference>
<dbReference type="InterPro" id="IPR018060">
    <property type="entry name" value="HTH_AraC"/>
</dbReference>
<dbReference type="InterPro" id="IPR020449">
    <property type="entry name" value="Tscrpt_reg_AraC-type_HTH"/>
</dbReference>
<dbReference type="InterPro" id="IPR032687">
    <property type="entry name" value="AraC-type_N"/>
</dbReference>
<dbReference type="SMART" id="SM00342">
    <property type="entry name" value="HTH_ARAC"/>
    <property type="match status" value="1"/>
</dbReference>
<feature type="domain" description="HTH araC/xylS-type" evidence="4">
    <location>
        <begin position="236"/>
        <end position="334"/>
    </location>
</feature>
<proteinExistence type="predicted"/>
<dbReference type="Gene3D" id="1.10.10.60">
    <property type="entry name" value="Homeodomain-like"/>
    <property type="match status" value="1"/>
</dbReference>
<evidence type="ECO:0000313" key="5">
    <source>
        <dbReference type="EMBL" id="TFY97112.1"/>
    </source>
</evidence>
<evidence type="ECO:0000313" key="6">
    <source>
        <dbReference type="Proteomes" id="UP000297839"/>
    </source>
</evidence>
<organism evidence="5 6">
    <name type="scientific">Ramlibacter humi</name>
    <dbReference type="NCBI Taxonomy" id="2530451"/>
    <lineage>
        <taxon>Bacteria</taxon>
        <taxon>Pseudomonadati</taxon>
        <taxon>Pseudomonadota</taxon>
        <taxon>Betaproteobacteria</taxon>
        <taxon>Burkholderiales</taxon>
        <taxon>Comamonadaceae</taxon>
        <taxon>Ramlibacter</taxon>
    </lineage>
</organism>
<dbReference type="InterPro" id="IPR009057">
    <property type="entry name" value="Homeodomain-like_sf"/>
</dbReference>
<dbReference type="GO" id="GO:0005829">
    <property type="term" value="C:cytosol"/>
    <property type="evidence" value="ECO:0007669"/>
    <property type="project" value="TreeGrafter"/>
</dbReference>